<proteinExistence type="predicted"/>
<feature type="transmembrane region" description="Helical" evidence="2">
    <location>
        <begin position="12"/>
        <end position="28"/>
    </location>
</feature>
<organism evidence="3">
    <name type="scientific">Calcidiscus leptoporus</name>
    <dbReference type="NCBI Taxonomy" id="127549"/>
    <lineage>
        <taxon>Eukaryota</taxon>
        <taxon>Haptista</taxon>
        <taxon>Haptophyta</taxon>
        <taxon>Prymnesiophyceae</taxon>
        <taxon>Coccolithales</taxon>
        <taxon>Calcidiscaceae</taxon>
        <taxon>Calcidiscus</taxon>
    </lineage>
</organism>
<dbReference type="Pfam" id="PF13398">
    <property type="entry name" value="Peptidase_M50B"/>
    <property type="match status" value="1"/>
</dbReference>
<gene>
    <name evidence="3" type="ORF">CLEP1334_LOCUS25853</name>
</gene>
<evidence type="ECO:0000313" key="3">
    <source>
        <dbReference type="EMBL" id="CAD8550563.1"/>
    </source>
</evidence>
<feature type="transmembrane region" description="Helical" evidence="2">
    <location>
        <begin position="171"/>
        <end position="193"/>
    </location>
</feature>
<sequence>MGLDCCNAEQSFFIVTVSCYILAVALMWRSALLKPFKLWTVCLHEFSHAIAAWATCNKVTGIEINAMEGGLTHWSGRQDRMRCSQHAVLPAGYLGSTLWGALTILSCSSVAWAEAMGCILLSVLGICALYAAFGKTEQERTPLLAVCTGFGLALGLATFLAIGSSGNGWDLVLYALLLFLGTLNVVFGIIDIFDDTLKRTDARSDAYRFAQLHQIFRPKCVGLVWFLLAVAAFLVTFFLYLTIKQHSDRPELGWWAFLPGPVVLGMATVYNGLTSSDCLRLRKKIATANNTPSHPHKPNNGPEQMVAGQL</sequence>
<evidence type="ECO:0000256" key="1">
    <source>
        <dbReference type="SAM" id="MobiDB-lite"/>
    </source>
</evidence>
<accession>A0A7S0P3B7</accession>
<keyword evidence="2" id="KW-0472">Membrane</keyword>
<keyword evidence="2" id="KW-0812">Transmembrane</keyword>
<feature type="transmembrane region" description="Helical" evidence="2">
    <location>
        <begin position="87"/>
        <end position="105"/>
    </location>
</feature>
<dbReference type="PANTHER" id="PTHR33979">
    <property type="entry name" value="OS02G0221600 PROTEIN"/>
    <property type="match status" value="1"/>
</dbReference>
<dbReference type="AlphaFoldDB" id="A0A7S0P3B7"/>
<feature type="transmembrane region" description="Helical" evidence="2">
    <location>
        <begin position="252"/>
        <end position="273"/>
    </location>
</feature>
<feature type="transmembrane region" description="Helical" evidence="2">
    <location>
        <begin position="111"/>
        <end position="131"/>
    </location>
</feature>
<keyword evidence="2" id="KW-1133">Transmembrane helix</keyword>
<dbReference type="EMBL" id="HBER01051727">
    <property type="protein sequence ID" value="CAD8550563.1"/>
    <property type="molecule type" value="Transcribed_RNA"/>
</dbReference>
<dbReference type="InterPro" id="IPR049500">
    <property type="entry name" value="Peptidase_M50B-like"/>
</dbReference>
<feature type="region of interest" description="Disordered" evidence="1">
    <location>
        <begin position="288"/>
        <end position="310"/>
    </location>
</feature>
<evidence type="ECO:0000256" key="2">
    <source>
        <dbReference type="SAM" id="Phobius"/>
    </source>
</evidence>
<feature type="transmembrane region" description="Helical" evidence="2">
    <location>
        <begin position="220"/>
        <end position="240"/>
    </location>
</feature>
<protein>
    <submittedName>
        <fullName evidence="3">Uncharacterized protein</fullName>
    </submittedName>
</protein>
<dbReference type="PANTHER" id="PTHR33979:SF2">
    <property type="entry name" value="PEPTIDASE M50B-LIKE-DOMAIN-CONTAINING PROTEIN"/>
    <property type="match status" value="1"/>
</dbReference>
<name>A0A7S0P3B7_9EUKA</name>
<reference evidence="3" key="1">
    <citation type="submission" date="2021-01" db="EMBL/GenBank/DDBJ databases">
        <authorList>
            <person name="Corre E."/>
            <person name="Pelletier E."/>
            <person name="Niang G."/>
            <person name="Scheremetjew M."/>
            <person name="Finn R."/>
            <person name="Kale V."/>
            <person name="Holt S."/>
            <person name="Cochrane G."/>
            <person name="Meng A."/>
            <person name="Brown T."/>
            <person name="Cohen L."/>
        </authorList>
    </citation>
    <scope>NUCLEOTIDE SEQUENCE</scope>
    <source>
        <strain evidence="3">RCC1130</strain>
    </source>
</reference>
<feature type="transmembrane region" description="Helical" evidence="2">
    <location>
        <begin position="143"/>
        <end position="165"/>
    </location>
</feature>